<dbReference type="GeneID" id="300654270"/>
<evidence type="ECO:0000256" key="1">
    <source>
        <dbReference type="ARBA" id="ARBA00023015"/>
    </source>
</evidence>
<dbReference type="Gene3D" id="1.10.10.10">
    <property type="entry name" value="Winged helix-like DNA-binding domain superfamily/Winged helix DNA-binding domain"/>
    <property type="match status" value="1"/>
</dbReference>
<name>A0A845QFH2_9HYPH</name>
<dbReference type="Pfam" id="PF01638">
    <property type="entry name" value="HxlR"/>
    <property type="match status" value="1"/>
</dbReference>
<accession>A0A845QFH2</accession>
<sequence length="168" mass="19217">MRRTSFANSECTLACSLEIIGEWWTMLIIRESLSGYTRFEEFRENLGISRNILTRRLRHLETHGILERRQYQDRPPRYEYHLTTKGKDLGTAVMALAQWGNRWKVANDKATPVAFNNYVTGAPLEARIIDTSNEEAVPFNAVVVTRPDGVVCHPGKDEMDAAQMSDSR</sequence>
<keyword evidence="6" id="KW-1185">Reference proteome</keyword>
<dbReference type="InterPro" id="IPR036390">
    <property type="entry name" value="WH_DNA-bd_sf"/>
</dbReference>
<protein>
    <submittedName>
        <fullName evidence="5">Transcriptional regulator</fullName>
    </submittedName>
</protein>
<dbReference type="InterPro" id="IPR036388">
    <property type="entry name" value="WH-like_DNA-bd_sf"/>
</dbReference>
<keyword evidence="3" id="KW-0804">Transcription</keyword>
<dbReference type="SUPFAM" id="SSF46785">
    <property type="entry name" value="Winged helix' DNA-binding domain"/>
    <property type="match status" value="1"/>
</dbReference>
<dbReference type="GO" id="GO:0003677">
    <property type="term" value="F:DNA binding"/>
    <property type="evidence" value="ECO:0007669"/>
    <property type="project" value="UniProtKB-KW"/>
</dbReference>
<dbReference type="Proteomes" id="UP000470384">
    <property type="component" value="Unassembled WGS sequence"/>
</dbReference>
<evidence type="ECO:0000313" key="6">
    <source>
        <dbReference type="Proteomes" id="UP000470384"/>
    </source>
</evidence>
<dbReference type="EMBL" id="WXYQ01000012">
    <property type="protein sequence ID" value="NBG96886.1"/>
    <property type="molecule type" value="Genomic_DNA"/>
</dbReference>
<organism evidence="5 6">
    <name type="scientific">Pyruvatibacter mobilis</name>
    <dbReference type="NCBI Taxonomy" id="1712261"/>
    <lineage>
        <taxon>Bacteria</taxon>
        <taxon>Pseudomonadati</taxon>
        <taxon>Pseudomonadota</taxon>
        <taxon>Alphaproteobacteria</taxon>
        <taxon>Hyphomicrobiales</taxon>
        <taxon>Parvibaculaceae</taxon>
        <taxon>Pyruvatibacter</taxon>
    </lineage>
</organism>
<evidence type="ECO:0000256" key="3">
    <source>
        <dbReference type="ARBA" id="ARBA00023163"/>
    </source>
</evidence>
<evidence type="ECO:0000259" key="4">
    <source>
        <dbReference type="PROSITE" id="PS51118"/>
    </source>
</evidence>
<dbReference type="InterPro" id="IPR002577">
    <property type="entry name" value="HTH_HxlR"/>
</dbReference>
<dbReference type="OrthoDB" id="9782219at2"/>
<keyword evidence="2" id="KW-0238">DNA-binding</keyword>
<keyword evidence="1" id="KW-0805">Transcription regulation</keyword>
<dbReference type="PANTHER" id="PTHR33204:SF18">
    <property type="entry name" value="TRANSCRIPTIONAL REGULATORY PROTEIN"/>
    <property type="match status" value="1"/>
</dbReference>
<evidence type="ECO:0000313" key="5">
    <source>
        <dbReference type="EMBL" id="NBG96886.1"/>
    </source>
</evidence>
<dbReference type="RefSeq" id="WP_160588889.1">
    <property type="nucleotide sequence ID" value="NZ_BMHN01000001.1"/>
</dbReference>
<feature type="domain" description="HTH hxlR-type" evidence="4">
    <location>
        <begin position="11"/>
        <end position="108"/>
    </location>
</feature>
<dbReference type="PROSITE" id="PS51118">
    <property type="entry name" value="HTH_HXLR"/>
    <property type="match status" value="1"/>
</dbReference>
<evidence type="ECO:0000256" key="2">
    <source>
        <dbReference type="ARBA" id="ARBA00023125"/>
    </source>
</evidence>
<dbReference type="AlphaFoldDB" id="A0A845QFH2"/>
<dbReference type="PANTHER" id="PTHR33204">
    <property type="entry name" value="TRANSCRIPTIONAL REGULATOR, MARR FAMILY"/>
    <property type="match status" value="1"/>
</dbReference>
<gene>
    <name evidence="5" type="ORF">GTQ45_14195</name>
</gene>
<reference evidence="5 6" key="1">
    <citation type="journal article" date="2016" name="Int. J. Syst. Evol. Microbiol.">
        <title>Pyruvatibacter mobilis gen. nov., sp. nov., a marine bacterium from the culture broth of Picochlorum sp. 122.</title>
        <authorList>
            <person name="Wang G."/>
            <person name="Tang M."/>
            <person name="Wu H."/>
            <person name="Dai S."/>
            <person name="Li T."/>
            <person name="Chen C."/>
            <person name="He H."/>
            <person name="Fan J."/>
            <person name="Xiang W."/>
            <person name="Li X."/>
        </authorList>
    </citation>
    <scope>NUCLEOTIDE SEQUENCE [LARGE SCALE GENOMIC DNA]</scope>
    <source>
        <strain evidence="5 6">GYP-11</strain>
    </source>
</reference>
<proteinExistence type="predicted"/>
<comment type="caution">
    <text evidence="5">The sequence shown here is derived from an EMBL/GenBank/DDBJ whole genome shotgun (WGS) entry which is preliminary data.</text>
</comment>